<dbReference type="AlphaFoldDB" id="A0A1W0WHC6"/>
<evidence type="ECO:0000313" key="2">
    <source>
        <dbReference type="Proteomes" id="UP000192578"/>
    </source>
</evidence>
<protein>
    <submittedName>
        <fullName evidence="1">Uncharacterized protein</fullName>
    </submittedName>
</protein>
<accession>A0A1W0WHC6</accession>
<sequence>MAQIWQALSGVALSTRLRDESVLTSMETDCPSPQCPTTTGHNLWFSQGRDSIVGASSGKTSEAVDWHGSPNFPPKTEPYCGYGGDHLRCTEKVLKISNDVATVCKR</sequence>
<reference evidence="2" key="1">
    <citation type="submission" date="2017-01" db="EMBL/GenBank/DDBJ databases">
        <title>Comparative genomics of anhydrobiosis in the tardigrade Hypsibius dujardini.</title>
        <authorList>
            <person name="Yoshida Y."/>
            <person name="Koutsovoulos G."/>
            <person name="Laetsch D."/>
            <person name="Stevens L."/>
            <person name="Kumar S."/>
            <person name="Horikawa D."/>
            <person name="Ishino K."/>
            <person name="Komine S."/>
            <person name="Tomita M."/>
            <person name="Blaxter M."/>
            <person name="Arakawa K."/>
        </authorList>
    </citation>
    <scope>NUCLEOTIDE SEQUENCE [LARGE SCALE GENOMIC DNA]</scope>
    <source>
        <strain evidence="2">Z151</strain>
    </source>
</reference>
<evidence type="ECO:0000313" key="1">
    <source>
        <dbReference type="EMBL" id="OQV14589.1"/>
    </source>
</evidence>
<organism evidence="1 2">
    <name type="scientific">Hypsibius exemplaris</name>
    <name type="common">Freshwater tardigrade</name>
    <dbReference type="NCBI Taxonomy" id="2072580"/>
    <lineage>
        <taxon>Eukaryota</taxon>
        <taxon>Metazoa</taxon>
        <taxon>Ecdysozoa</taxon>
        <taxon>Tardigrada</taxon>
        <taxon>Eutardigrada</taxon>
        <taxon>Parachela</taxon>
        <taxon>Hypsibioidea</taxon>
        <taxon>Hypsibiidae</taxon>
        <taxon>Hypsibius</taxon>
    </lineage>
</organism>
<dbReference type="EMBL" id="MTYJ01000102">
    <property type="protein sequence ID" value="OQV14589.1"/>
    <property type="molecule type" value="Genomic_DNA"/>
</dbReference>
<dbReference type="Proteomes" id="UP000192578">
    <property type="component" value="Unassembled WGS sequence"/>
</dbReference>
<proteinExistence type="predicted"/>
<keyword evidence="2" id="KW-1185">Reference proteome</keyword>
<name>A0A1W0WHC6_HYPEX</name>
<gene>
    <name evidence="1" type="ORF">BV898_11208</name>
</gene>
<comment type="caution">
    <text evidence="1">The sequence shown here is derived from an EMBL/GenBank/DDBJ whole genome shotgun (WGS) entry which is preliminary data.</text>
</comment>